<dbReference type="Pfam" id="PF17892">
    <property type="entry name" value="Cadherin_5"/>
    <property type="match status" value="4"/>
</dbReference>
<feature type="domain" description="Cadherin-like" evidence="2">
    <location>
        <begin position="621"/>
        <end position="714"/>
    </location>
</feature>
<feature type="domain" description="Cadherin-like" evidence="2">
    <location>
        <begin position="718"/>
        <end position="810"/>
    </location>
</feature>
<dbReference type="Proteomes" id="UP000294952">
    <property type="component" value="Unassembled WGS sequence"/>
</dbReference>
<feature type="compositionally biased region" description="Basic and acidic residues" evidence="1">
    <location>
        <begin position="114"/>
        <end position="123"/>
    </location>
</feature>
<evidence type="ECO:0000313" key="3">
    <source>
        <dbReference type="EMBL" id="TDL12178.1"/>
    </source>
</evidence>
<dbReference type="InterPro" id="IPR010221">
    <property type="entry name" value="VCBS_dom"/>
</dbReference>
<dbReference type="Pfam" id="PF17963">
    <property type="entry name" value="Big_9"/>
    <property type="match status" value="2"/>
</dbReference>
<dbReference type="AlphaFoldDB" id="A0A4R5XDB0"/>
<dbReference type="GO" id="GO:0016020">
    <property type="term" value="C:membrane"/>
    <property type="evidence" value="ECO:0007669"/>
    <property type="project" value="InterPro"/>
</dbReference>
<dbReference type="GO" id="GO:0009653">
    <property type="term" value="P:anatomical structure morphogenesis"/>
    <property type="evidence" value="ECO:0007669"/>
    <property type="project" value="TreeGrafter"/>
</dbReference>
<dbReference type="InterPro" id="IPR015919">
    <property type="entry name" value="Cadherin-like_sf"/>
</dbReference>
<evidence type="ECO:0000313" key="4">
    <source>
        <dbReference type="Proteomes" id="UP000294952"/>
    </source>
</evidence>
<evidence type="ECO:0000256" key="1">
    <source>
        <dbReference type="SAM" id="MobiDB-lite"/>
    </source>
</evidence>
<dbReference type="InterPro" id="IPR051561">
    <property type="entry name" value="FRAS1_ECM"/>
</dbReference>
<feature type="domain" description="Cadherin-like" evidence="2">
    <location>
        <begin position="526"/>
        <end position="619"/>
    </location>
</feature>
<protein>
    <submittedName>
        <fullName evidence="3">Tandem-95 repeat protein</fullName>
    </submittedName>
</protein>
<feature type="region of interest" description="Disordered" evidence="1">
    <location>
        <begin position="49"/>
        <end position="164"/>
    </location>
</feature>
<dbReference type="NCBIfam" id="NF012211">
    <property type="entry name" value="tand_rpt_95"/>
    <property type="match status" value="5"/>
</dbReference>
<organism evidence="3 4">
    <name type="scientific">Mycolicibacterium obuense</name>
    <dbReference type="NCBI Taxonomy" id="1807"/>
    <lineage>
        <taxon>Bacteria</taxon>
        <taxon>Bacillati</taxon>
        <taxon>Actinomycetota</taxon>
        <taxon>Actinomycetes</taxon>
        <taxon>Mycobacteriales</taxon>
        <taxon>Mycobacteriaceae</taxon>
        <taxon>Mycolicibacterium</taxon>
    </lineage>
</organism>
<feature type="domain" description="Cadherin-like" evidence="2">
    <location>
        <begin position="431"/>
        <end position="524"/>
    </location>
</feature>
<dbReference type="Gene3D" id="2.60.40.3440">
    <property type="match status" value="3"/>
</dbReference>
<sequence>MDARTTSLRPRVAASVLAHGTHVGRIGGLAVALGVGFAMASGATGVAWADQDSASGSSSSDNQSVSRPDAAPSDTSPSRGKKKTTKKDSSAVNGDTAEPEDAPSRSHRRATAPKADKPARSTTEDAGEEPTVERADTPAAVEQPAESAAPTRVSTSRPARKVVTSTTVVTAPSVETANDTKATVELDQPAEPVGPATPDAPAGTGMWTLLSAASRESRRTLFNRRPVLDNQQVDVTLDEYDDVSVPISFGGTDPDDDPLTYRVARGKWFGPKHGTVTVDQATGTFTYDADNEFALTGGRDRFLVRVSDYDSDDFHLHGLFSGHGKFAFVTVVVAPTDRAPVAGNDSVTVDEDGLLVIKPSDLLANDSDADGDDLTVEGYTQPEHGDLWINRDGTISYDPDDDFNGTDTFTYTVSDGTKTATATVSVTVNPVNDAPVANNDTVAVDEDGLLIVNPADLLANDTDIDRDNLSIDGYTQPEHGNLWINRDGTISYNPDDDFNGTDTFTYTVTDGTETATATVTVTVNAVNDAPVAVDDTVAVDEDGLLIVNPADLLANDTDIDGDDLTVEGYTQPEHGNLWINRDGTISYNPDADFNGTDTFTYTVSDGTQSVTATVTVTVNAVDDAPVATDDTLEATEDTPLTFSPVTLLGNDTDVDSDTLTVVIGAAPTNGTLVQNADGTYTYTPNADFNGTDSFTYSVSDGSSTSALATVTINVAAVDDGPVAANDSLSATEDNPLTFTPGALLGNDASTSGGTLSVDSFTQPANGTLVLNANGTFTYTPNANFFGVDTFTYTATDGSFTSGSATVSVSVAGVDDAPVITGVNVGAADPSSAEVRGSITATDPDGGTITYSAPTTTQYGTVTIDPNTGAFVYTPNEDSREGGGGNGGTITLTDPAQVTQGTFDSVPGGLFAVSQLTGRGATRNYIATFFTATATQSYTFGQSEAPTDTVMIVYSGTFDPNSPETGALVLNDDAFPHAVPVTGCGGGTSLCPEVTLDLVAGQRVSIVVTTFGRNEPLGLPQSFYATGPGGFSTKPQEDTFVVTATDSSGATATVSVTVPIAPLPAVSAL</sequence>
<dbReference type="NCBIfam" id="TIGR01965">
    <property type="entry name" value="VCBS_repeat"/>
    <property type="match status" value="4"/>
</dbReference>
<dbReference type="GO" id="GO:0005509">
    <property type="term" value="F:calcium ion binding"/>
    <property type="evidence" value="ECO:0007669"/>
    <property type="project" value="InterPro"/>
</dbReference>
<reference evidence="3 4" key="1">
    <citation type="submission" date="2019-01" db="EMBL/GenBank/DDBJ databases">
        <title>High-quality-draft genome sequences of five non-tuberculosis mycobacteriaceae isolated from a nosocomial environment.</title>
        <authorList>
            <person name="Tiago I."/>
            <person name="Alarico S."/>
            <person name="Pereira S.G."/>
            <person name="Coelho C."/>
            <person name="Maranha A."/>
            <person name="Empadinhas N."/>
        </authorList>
    </citation>
    <scope>NUCLEOTIDE SEQUENCE [LARGE SCALE GENOMIC DNA]</scope>
    <source>
        <strain evidence="3 4">22DIII</strain>
    </source>
</reference>
<accession>A0A4R5XDB0</accession>
<dbReference type="PANTHER" id="PTHR45739:SF8">
    <property type="entry name" value="FRAS1-RELATED EXTRACELLULAR MATRIX PROTEIN 1"/>
    <property type="match status" value="1"/>
</dbReference>
<proteinExistence type="predicted"/>
<gene>
    <name evidence="3" type="ORF">EUA04_04195</name>
</gene>
<dbReference type="PANTHER" id="PTHR45739">
    <property type="entry name" value="MATRIX PROTEIN, PUTATIVE-RELATED"/>
    <property type="match status" value="1"/>
</dbReference>
<dbReference type="InterPro" id="IPR041690">
    <property type="entry name" value="Cadherin_5"/>
</dbReference>
<dbReference type="EMBL" id="SDLP01000001">
    <property type="protein sequence ID" value="TDL12178.1"/>
    <property type="molecule type" value="Genomic_DNA"/>
</dbReference>
<dbReference type="SUPFAM" id="SSF49313">
    <property type="entry name" value="Cadherin-like"/>
    <property type="match status" value="1"/>
</dbReference>
<name>A0A4R5XDB0_9MYCO</name>
<comment type="caution">
    <text evidence="3">The sequence shown here is derived from an EMBL/GenBank/DDBJ whole genome shotgun (WGS) entry which is preliminary data.</text>
</comment>
<feature type="compositionally biased region" description="Low complexity" evidence="1">
    <location>
        <begin position="53"/>
        <end position="66"/>
    </location>
</feature>
<dbReference type="Gene3D" id="2.60.40.2810">
    <property type="match status" value="2"/>
</dbReference>
<evidence type="ECO:0000259" key="2">
    <source>
        <dbReference type="Pfam" id="PF17892"/>
    </source>
</evidence>